<comment type="caution">
    <text evidence="2">The sequence shown here is derived from an EMBL/GenBank/DDBJ whole genome shotgun (WGS) entry which is preliminary data.</text>
</comment>
<name>A0A562LHU9_9BRAD</name>
<evidence type="ECO:0000313" key="3">
    <source>
        <dbReference type="Proteomes" id="UP000317176"/>
    </source>
</evidence>
<reference evidence="2 3" key="1">
    <citation type="journal article" date="2015" name="Stand. Genomic Sci.">
        <title>Genomic Encyclopedia of Bacterial and Archaeal Type Strains, Phase III: the genomes of soil and plant-associated and newly described type strains.</title>
        <authorList>
            <person name="Whitman W.B."/>
            <person name="Woyke T."/>
            <person name="Klenk H.P."/>
            <person name="Zhou Y."/>
            <person name="Lilburn T.G."/>
            <person name="Beck B.J."/>
            <person name="De Vos P."/>
            <person name="Vandamme P."/>
            <person name="Eisen J.A."/>
            <person name="Garrity G."/>
            <person name="Hugenholtz P."/>
            <person name="Kyrpides N.C."/>
        </authorList>
    </citation>
    <scope>NUCLEOTIDE SEQUENCE [LARGE SCALE GENOMIC DNA]</scope>
    <source>
        <strain evidence="2 3">CGMCC 1.10947</strain>
    </source>
</reference>
<gene>
    <name evidence="2" type="ORF">IQ17_02588</name>
</gene>
<feature type="compositionally biased region" description="Basic and acidic residues" evidence="1">
    <location>
        <begin position="18"/>
        <end position="29"/>
    </location>
</feature>
<proteinExistence type="predicted"/>
<accession>A0A562LHU9</accession>
<organism evidence="2 3">
    <name type="scientific">Bradyrhizobium daqingense</name>
    <dbReference type="NCBI Taxonomy" id="993502"/>
    <lineage>
        <taxon>Bacteria</taxon>
        <taxon>Pseudomonadati</taxon>
        <taxon>Pseudomonadota</taxon>
        <taxon>Alphaproteobacteria</taxon>
        <taxon>Hyphomicrobiales</taxon>
        <taxon>Nitrobacteraceae</taxon>
        <taxon>Bradyrhizobium</taxon>
    </lineage>
</organism>
<dbReference type="AlphaFoldDB" id="A0A562LHU9"/>
<evidence type="ECO:0000313" key="2">
    <source>
        <dbReference type="EMBL" id="TWI07200.1"/>
    </source>
</evidence>
<dbReference type="Proteomes" id="UP000317176">
    <property type="component" value="Unassembled WGS sequence"/>
</dbReference>
<protein>
    <submittedName>
        <fullName evidence="2">Uncharacterized protein</fullName>
    </submittedName>
</protein>
<dbReference type="EMBL" id="VLKL01000005">
    <property type="protein sequence ID" value="TWI07200.1"/>
    <property type="molecule type" value="Genomic_DNA"/>
</dbReference>
<feature type="region of interest" description="Disordered" evidence="1">
    <location>
        <begin position="13"/>
        <end position="36"/>
    </location>
</feature>
<sequence length="86" mass="8822">MPGLVPGIHVLGYPEQGVDGRDKPGHDTVDTAGPMAPTDVIAAAGGEYASRPFHPATNVNSAIARERSIFTGKGRIALGGPLDESD</sequence>
<keyword evidence="3" id="KW-1185">Reference proteome</keyword>
<evidence type="ECO:0000256" key="1">
    <source>
        <dbReference type="SAM" id="MobiDB-lite"/>
    </source>
</evidence>